<reference evidence="2" key="1">
    <citation type="journal article" date="2020" name="Cell">
        <title>Large-Scale Comparative Analyses of Tick Genomes Elucidate Their Genetic Diversity and Vector Capacities.</title>
        <authorList>
            <consortium name="Tick Genome and Microbiome Consortium (TIGMIC)"/>
            <person name="Jia N."/>
            <person name="Wang J."/>
            <person name="Shi W."/>
            <person name="Du L."/>
            <person name="Sun Y."/>
            <person name="Zhan W."/>
            <person name="Jiang J.F."/>
            <person name="Wang Q."/>
            <person name="Zhang B."/>
            <person name="Ji P."/>
            <person name="Bell-Sakyi L."/>
            <person name="Cui X.M."/>
            <person name="Yuan T.T."/>
            <person name="Jiang B.G."/>
            <person name="Yang W.F."/>
            <person name="Lam T.T."/>
            <person name="Chang Q.C."/>
            <person name="Ding S.J."/>
            <person name="Wang X.J."/>
            <person name="Zhu J.G."/>
            <person name="Ruan X.D."/>
            <person name="Zhao L."/>
            <person name="Wei J.T."/>
            <person name="Ye R.Z."/>
            <person name="Que T.C."/>
            <person name="Du C.H."/>
            <person name="Zhou Y.H."/>
            <person name="Cheng J.X."/>
            <person name="Dai P.F."/>
            <person name="Guo W.B."/>
            <person name="Han X.H."/>
            <person name="Huang E.J."/>
            <person name="Li L.F."/>
            <person name="Wei W."/>
            <person name="Gao Y.C."/>
            <person name="Liu J.Z."/>
            <person name="Shao H.Z."/>
            <person name="Wang X."/>
            <person name="Wang C.C."/>
            <person name="Yang T.C."/>
            <person name="Huo Q.B."/>
            <person name="Li W."/>
            <person name="Chen H.Y."/>
            <person name="Chen S.E."/>
            <person name="Zhou L.G."/>
            <person name="Ni X.B."/>
            <person name="Tian J.H."/>
            <person name="Sheng Y."/>
            <person name="Liu T."/>
            <person name="Pan Y.S."/>
            <person name="Xia L.Y."/>
            <person name="Li J."/>
            <person name="Zhao F."/>
            <person name="Cao W.C."/>
        </authorList>
    </citation>
    <scope>NUCLEOTIDE SEQUENCE</scope>
    <source>
        <strain evidence="2">Rsan-2018</strain>
    </source>
</reference>
<feature type="region of interest" description="Disordered" evidence="1">
    <location>
        <begin position="247"/>
        <end position="271"/>
    </location>
</feature>
<organism evidence="2 3">
    <name type="scientific">Rhipicephalus sanguineus</name>
    <name type="common">Brown dog tick</name>
    <name type="synonym">Ixodes sanguineus</name>
    <dbReference type="NCBI Taxonomy" id="34632"/>
    <lineage>
        <taxon>Eukaryota</taxon>
        <taxon>Metazoa</taxon>
        <taxon>Ecdysozoa</taxon>
        <taxon>Arthropoda</taxon>
        <taxon>Chelicerata</taxon>
        <taxon>Arachnida</taxon>
        <taxon>Acari</taxon>
        <taxon>Parasitiformes</taxon>
        <taxon>Ixodida</taxon>
        <taxon>Ixodoidea</taxon>
        <taxon>Ixodidae</taxon>
        <taxon>Rhipicephalinae</taxon>
        <taxon>Rhipicephalus</taxon>
        <taxon>Rhipicephalus</taxon>
    </lineage>
</organism>
<feature type="region of interest" description="Disordered" evidence="1">
    <location>
        <begin position="77"/>
        <end position="99"/>
    </location>
</feature>
<dbReference type="AlphaFoldDB" id="A0A9D4PCS4"/>
<sequence>MRICSEPGLRKQELAVSLADVDKLRLLYDKVQFRVSALTGLGVSPDQYNVVLNRVLMRCLPDDLAILYRQKSKEAAQDTSGIATPEERAHVEPPSAPTGHLPTASALAAESVPITAAYAAVVSIPSRTATFNSQLRKNGLGCAPLVAATVAAGKTTSRVFADVRAASSVVSATDDISLSSVNCSRRQPQLVQTQRQHEHAVSDIGPKRPERNERRSSPNRTSLDRVRVSKANLTAMETKFGWTIQGTTERERSSAFPRCDRGGPPSQRRPFFRGCALQTARPPKYPRVLQGGSGGGFDGARGPRRGFGVRPPFHGNNDTSSRDYDHTRYGDCRGDAVDGPHSLPDRTQQGRPQWRQRGRSVTPPTQPSAWKENWRTRTSQGARSSTDRRGCWESRSFYYGSGSSDSETDRGRRHPSGESGRETMMATSSSRARSRNVAAENSHRVAVRIAGESRELTRGAKAASRIASRARMECPREEDCCSKRPGDPQPLGARSHHDQTNEVSVKTSVRKVTDSVEPAAVVTSKATSLGAQAKGQTMDAARTPKCPRHTIKRPVQKVIHSGGKSARFNCLVIALAPWELQSRLLIENGGPVWRRASGI</sequence>
<dbReference type="Proteomes" id="UP000821837">
    <property type="component" value="Unassembled WGS sequence"/>
</dbReference>
<gene>
    <name evidence="2" type="ORF">HPB52_023669</name>
</gene>
<keyword evidence="3" id="KW-1185">Reference proteome</keyword>
<feature type="region of interest" description="Disordered" evidence="1">
    <location>
        <begin position="478"/>
        <end position="509"/>
    </location>
</feature>
<feature type="compositionally biased region" description="Basic and acidic residues" evidence="1">
    <location>
        <begin position="407"/>
        <end position="421"/>
    </location>
</feature>
<proteinExistence type="predicted"/>
<feature type="region of interest" description="Disordered" evidence="1">
    <location>
        <begin position="283"/>
        <end position="388"/>
    </location>
</feature>
<feature type="region of interest" description="Disordered" evidence="1">
    <location>
        <begin position="400"/>
        <end position="440"/>
    </location>
</feature>
<feature type="compositionally biased region" description="Basic and acidic residues" evidence="1">
    <location>
        <begin position="320"/>
        <end position="338"/>
    </location>
</feature>
<feature type="compositionally biased region" description="Basic and acidic residues" evidence="1">
    <location>
        <begin position="248"/>
        <end position="261"/>
    </location>
</feature>
<comment type="caution">
    <text evidence="2">The sequence shown here is derived from an EMBL/GenBank/DDBJ whole genome shotgun (WGS) entry which is preliminary data.</text>
</comment>
<feature type="region of interest" description="Disordered" evidence="1">
    <location>
        <begin position="186"/>
        <end position="224"/>
    </location>
</feature>
<evidence type="ECO:0000313" key="2">
    <source>
        <dbReference type="EMBL" id="KAH7936459.1"/>
    </source>
</evidence>
<evidence type="ECO:0000313" key="3">
    <source>
        <dbReference type="Proteomes" id="UP000821837"/>
    </source>
</evidence>
<name>A0A9D4PCS4_RHISA</name>
<accession>A0A9D4PCS4</accession>
<reference evidence="2" key="2">
    <citation type="submission" date="2021-09" db="EMBL/GenBank/DDBJ databases">
        <authorList>
            <person name="Jia N."/>
            <person name="Wang J."/>
            <person name="Shi W."/>
            <person name="Du L."/>
            <person name="Sun Y."/>
            <person name="Zhan W."/>
            <person name="Jiang J."/>
            <person name="Wang Q."/>
            <person name="Zhang B."/>
            <person name="Ji P."/>
            <person name="Sakyi L.B."/>
            <person name="Cui X."/>
            <person name="Yuan T."/>
            <person name="Jiang B."/>
            <person name="Yang W."/>
            <person name="Lam T.T.-Y."/>
            <person name="Chang Q."/>
            <person name="Ding S."/>
            <person name="Wang X."/>
            <person name="Zhu J."/>
            <person name="Ruan X."/>
            <person name="Zhao L."/>
            <person name="Wei J."/>
            <person name="Que T."/>
            <person name="Du C."/>
            <person name="Cheng J."/>
            <person name="Dai P."/>
            <person name="Han X."/>
            <person name="Huang E."/>
            <person name="Gao Y."/>
            <person name="Liu J."/>
            <person name="Shao H."/>
            <person name="Ye R."/>
            <person name="Li L."/>
            <person name="Wei W."/>
            <person name="Wang X."/>
            <person name="Wang C."/>
            <person name="Huo Q."/>
            <person name="Li W."/>
            <person name="Guo W."/>
            <person name="Chen H."/>
            <person name="Chen S."/>
            <person name="Zhou L."/>
            <person name="Zhou L."/>
            <person name="Ni X."/>
            <person name="Tian J."/>
            <person name="Zhou Y."/>
            <person name="Sheng Y."/>
            <person name="Liu T."/>
            <person name="Pan Y."/>
            <person name="Xia L."/>
            <person name="Li J."/>
            <person name="Zhao F."/>
            <person name="Cao W."/>
        </authorList>
    </citation>
    <scope>NUCLEOTIDE SEQUENCE</scope>
    <source>
        <strain evidence="2">Rsan-2018</strain>
        <tissue evidence="2">Larvae</tissue>
    </source>
</reference>
<feature type="compositionally biased region" description="Low complexity" evidence="1">
    <location>
        <begin position="346"/>
        <end position="355"/>
    </location>
</feature>
<dbReference type="EMBL" id="JABSTV010001255">
    <property type="protein sequence ID" value="KAH7936459.1"/>
    <property type="molecule type" value="Genomic_DNA"/>
</dbReference>
<protein>
    <submittedName>
        <fullName evidence="2">Uncharacterized protein</fullName>
    </submittedName>
</protein>
<feature type="compositionally biased region" description="Basic and acidic residues" evidence="1">
    <location>
        <begin position="195"/>
        <end position="224"/>
    </location>
</feature>
<evidence type="ECO:0000256" key="1">
    <source>
        <dbReference type="SAM" id="MobiDB-lite"/>
    </source>
</evidence>